<dbReference type="InterPro" id="IPR012951">
    <property type="entry name" value="BBE"/>
</dbReference>
<proteinExistence type="inferred from homology"/>
<dbReference type="InterPro" id="IPR050416">
    <property type="entry name" value="FAD-linked_Oxidoreductase"/>
</dbReference>
<accession>A0A0C3GV79</accession>
<dbReference type="PANTHER" id="PTHR42973">
    <property type="entry name" value="BINDING OXIDOREDUCTASE, PUTATIVE (AFU_ORTHOLOGUE AFUA_1G17690)-RELATED"/>
    <property type="match status" value="1"/>
</dbReference>
<keyword evidence="4" id="KW-0274">FAD</keyword>
<dbReference type="STRING" id="913774.A0A0C3GV79"/>
<dbReference type="Gene3D" id="3.40.462.20">
    <property type="match status" value="1"/>
</dbReference>
<evidence type="ECO:0000256" key="5">
    <source>
        <dbReference type="ARBA" id="ARBA00023002"/>
    </source>
</evidence>
<dbReference type="Pfam" id="PF01565">
    <property type="entry name" value="FAD_binding_4"/>
    <property type="match status" value="1"/>
</dbReference>
<protein>
    <recommendedName>
        <fullName evidence="7">FAD-binding PCMH-type domain-containing protein</fullName>
    </recommendedName>
</protein>
<comment type="cofactor">
    <cofactor evidence="1">
        <name>FAD</name>
        <dbReference type="ChEBI" id="CHEBI:57692"/>
    </cofactor>
</comment>
<dbReference type="Proteomes" id="UP000054321">
    <property type="component" value="Unassembled WGS sequence"/>
</dbReference>
<reference evidence="9" key="2">
    <citation type="submission" date="2015-01" db="EMBL/GenBank/DDBJ databases">
        <title>Evolutionary Origins and Diversification of the Mycorrhizal Mutualists.</title>
        <authorList>
            <consortium name="DOE Joint Genome Institute"/>
            <consortium name="Mycorrhizal Genomics Consortium"/>
            <person name="Kohler A."/>
            <person name="Kuo A."/>
            <person name="Nagy L.G."/>
            <person name="Floudas D."/>
            <person name="Copeland A."/>
            <person name="Barry K.W."/>
            <person name="Cichocki N."/>
            <person name="Veneault-Fourrey C."/>
            <person name="LaButti K."/>
            <person name="Lindquist E.A."/>
            <person name="Lipzen A."/>
            <person name="Lundell T."/>
            <person name="Morin E."/>
            <person name="Murat C."/>
            <person name="Riley R."/>
            <person name="Ohm R."/>
            <person name="Sun H."/>
            <person name="Tunlid A."/>
            <person name="Henrissat B."/>
            <person name="Grigoriev I.V."/>
            <person name="Hibbett D.S."/>
            <person name="Martin F."/>
        </authorList>
    </citation>
    <scope>NUCLEOTIDE SEQUENCE [LARGE SCALE GENOMIC DNA]</scope>
    <source>
        <strain evidence="9">Zn</strain>
    </source>
</reference>
<evidence type="ECO:0000256" key="1">
    <source>
        <dbReference type="ARBA" id="ARBA00001974"/>
    </source>
</evidence>
<dbReference type="InterPro" id="IPR016169">
    <property type="entry name" value="FAD-bd_PCMH_sub2"/>
</dbReference>
<feature type="chain" id="PRO_5002165073" description="FAD-binding PCMH-type domain-containing protein" evidence="6">
    <location>
        <begin position="25"/>
        <end position="611"/>
    </location>
</feature>
<keyword evidence="5" id="KW-0560">Oxidoreductase</keyword>
<keyword evidence="9" id="KW-1185">Reference proteome</keyword>
<dbReference type="InterPro" id="IPR016166">
    <property type="entry name" value="FAD-bd_PCMH"/>
</dbReference>
<dbReference type="AlphaFoldDB" id="A0A0C3GV79"/>
<dbReference type="GO" id="GO:0071949">
    <property type="term" value="F:FAD binding"/>
    <property type="evidence" value="ECO:0007669"/>
    <property type="project" value="InterPro"/>
</dbReference>
<evidence type="ECO:0000313" key="8">
    <source>
        <dbReference type="EMBL" id="KIN00016.1"/>
    </source>
</evidence>
<evidence type="ECO:0000256" key="2">
    <source>
        <dbReference type="ARBA" id="ARBA00005466"/>
    </source>
</evidence>
<dbReference type="InterPro" id="IPR006094">
    <property type="entry name" value="Oxid_FAD_bind_N"/>
</dbReference>
<dbReference type="PANTHER" id="PTHR42973:SF39">
    <property type="entry name" value="FAD-BINDING PCMH-TYPE DOMAIN-CONTAINING PROTEIN"/>
    <property type="match status" value="1"/>
</dbReference>
<evidence type="ECO:0000256" key="3">
    <source>
        <dbReference type="ARBA" id="ARBA00022630"/>
    </source>
</evidence>
<organism evidence="8 9">
    <name type="scientific">Oidiodendron maius (strain Zn)</name>
    <dbReference type="NCBI Taxonomy" id="913774"/>
    <lineage>
        <taxon>Eukaryota</taxon>
        <taxon>Fungi</taxon>
        <taxon>Dikarya</taxon>
        <taxon>Ascomycota</taxon>
        <taxon>Pezizomycotina</taxon>
        <taxon>Leotiomycetes</taxon>
        <taxon>Leotiomycetes incertae sedis</taxon>
        <taxon>Myxotrichaceae</taxon>
        <taxon>Oidiodendron</taxon>
    </lineage>
</organism>
<feature type="domain" description="FAD-binding PCMH-type" evidence="7">
    <location>
        <begin position="122"/>
        <end position="302"/>
    </location>
</feature>
<dbReference type="Gene3D" id="3.30.465.10">
    <property type="match status" value="1"/>
</dbReference>
<dbReference type="InterPro" id="IPR036318">
    <property type="entry name" value="FAD-bd_PCMH-like_sf"/>
</dbReference>
<gene>
    <name evidence="8" type="ORF">OIDMADRAFT_42891</name>
</gene>
<dbReference type="OrthoDB" id="9983560at2759"/>
<sequence>MTHNFKHAFLGFYFWLLFCRGIFALPRCKTIPSDPNWPSSTEWETLNNTLGGALLKPVPVASSCWAGNPFRSPVPCGIVEANWTSGFFHSKLPESVDYPIYANNSCLPPGSAGFDLTQGCHLGGLPEYIVIATTENQVAHAVKWAAERNIRIIVKGTGHDLNGRSSGTFSVSIWTRYLNKLERNPSWAVPNTHKTEDVFIVGSGQQWGNVLQEATQIGRVVTTGQDPSVGLGGYIQGGGHGPLSSTYGLAAHQVLQVTVVTTTGQILVANDNTNKDIFWALRGGGGGQYGVVTEYVIKHYPAPASVALGTLAIVPQSSIDENSNSSWEATAALLAALPELMDAGVAGAGTLATGEAAIQFSPSLQTSTTGIVATQVLWAFNTTSTGLTALVAPLVAHLRAQSSNQTLSISWSAETFANYTAFYHAIGGSNAAGSPSLVSSRLLGRAELIDTPREEVVSHLRTALRAQNETAGTFATVGLQGGPGLQKVPMARWGAVNNVWRTAYIHLITYGATLNSSPDRSPKQALADAAAYMAEVREPMWRQWAPNTGAYMNEANPFDTQFKHDFYGASYSRLMDIKGQYDPSRSLFVLSGVGSDEWDYDLDSGKLCRMG</sequence>
<dbReference type="HOGENOM" id="CLU_018354_4_3_1"/>
<name>A0A0C3GV79_OIDMZ</name>
<reference evidence="8 9" key="1">
    <citation type="submission" date="2014-04" db="EMBL/GenBank/DDBJ databases">
        <authorList>
            <consortium name="DOE Joint Genome Institute"/>
            <person name="Kuo A."/>
            <person name="Martino E."/>
            <person name="Perotto S."/>
            <person name="Kohler A."/>
            <person name="Nagy L.G."/>
            <person name="Floudas D."/>
            <person name="Copeland A."/>
            <person name="Barry K.W."/>
            <person name="Cichocki N."/>
            <person name="Veneault-Fourrey C."/>
            <person name="LaButti K."/>
            <person name="Lindquist E.A."/>
            <person name="Lipzen A."/>
            <person name="Lundell T."/>
            <person name="Morin E."/>
            <person name="Murat C."/>
            <person name="Sun H."/>
            <person name="Tunlid A."/>
            <person name="Henrissat B."/>
            <person name="Grigoriev I.V."/>
            <person name="Hibbett D.S."/>
            <person name="Martin F."/>
            <person name="Nordberg H.P."/>
            <person name="Cantor M.N."/>
            <person name="Hua S.X."/>
        </authorList>
    </citation>
    <scope>NUCLEOTIDE SEQUENCE [LARGE SCALE GENOMIC DNA]</scope>
    <source>
        <strain evidence="8 9">Zn</strain>
    </source>
</reference>
<feature type="signal peptide" evidence="6">
    <location>
        <begin position="1"/>
        <end position="24"/>
    </location>
</feature>
<evidence type="ECO:0000256" key="4">
    <source>
        <dbReference type="ARBA" id="ARBA00022827"/>
    </source>
</evidence>
<keyword evidence="3" id="KW-0285">Flavoprotein</keyword>
<evidence type="ECO:0000313" key="9">
    <source>
        <dbReference type="Proteomes" id="UP000054321"/>
    </source>
</evidence>
<keyword evidence="6" id="KW-0732">Signal</keyword>
<evidence type="ECO:0000256" key="6">
    <source>
        <dbReference type="SAM" id="SignalP"/>
    </source>
</evidence>
<comment type="similarity">
    <text evidence="2">Belongs to the oxygen-dependent FAD-linked oxidoreductase family.</text>
</comment>
<evidence type="ECO:0000259" key="7">
    <source>
        <dbReference type="PROSITE" id="PS51387"/>
    </source>
</evidence>
<dbReference type="InParanoid" id="A0A0C3GV79"/>
<dbReference type="Pfam" id="PF08031">
    <property type="entry name" value="BBE"/>
    <property type="match status" value="1"/>
</dbReference>
<dbReference type="PROSITE" id="PS51387">
    <property type="entry name" value="FAD_PCMH"/>
    <property type="match status" value="1"/>
</dbReference>
<dbReference type="SUPFAM" id="SSF56176">
    <property type="entry name" value="FAD-binding/transporter-associated domain-like"/>
    <property type="match status" value="1"/>
</dbReference>
<dbReference type="EMBL" id="KN832878">
    <property type="protein sequence ID" value="KIN00016.1"/>
    <property type="molecule type" value="Genomic_DNA"/>
</dbReference>
<dbReference type="GO" id="GO:0016491">
    <property type="term" value="F:oxidoreductase activity"/>
    <property type="evidence" value="ECO:0007669"/>
    <property type="project" value="UniProtKB-KW"/>
</dbReference>